<evidence type="ECO:0000256" key="2">
    <source>
        <dbReference type="ARBA" id="ARBA00022475"/>
    </source>
</evidence>
<evidence type="ECO:0000256" key="1">
    <source>
        <dbReference type="ARBA" id="ARBA00004651"/>
    </source>
</evidence>
<dbReference type="PANTHER" id="PTHR30086:SF20">
    <property type="entry name" value="ARGININE EXPORTER PROTEIN ARGO-RELATED"/>
    <property type="match status" value="1"/>
</dbReference>
<dbReference type="Proteomes" id="UP000199202">
    <property type="component" value="Unassembled WGS sequence"/>
</dbReference>
<keyword evidence="4 6" id="KW-1133">Transmembrane helix</keyword>
<name>A0A1G9P3K8_9ACTN</name>
<feature type="transmembrane region" description="Helical" evidence="6">
    <location>
        <begin position="163"/>
        <end position="180"/>
    </location>
</feature>
<dbReference type="GO" id="GO:0015171">
    <property type="term" value="F:amino acid transmembrane transporter activity"/>
    <property type="evidence" value="ECO:0007669"/>
    <property type="project" value="TreeGrafter"/>
</dbReference>
<dbReference type="Pfam" id="PF01810">
    <property type="entry name" value="LysE"/>
    <property type="match status" value="1"/>
</dbReference>
<keyword evidence="5 6" id="KW-0472">Membrane</keyword>
<dbReference type="STRING" id="633440.SAMN05421869_13317"/>
<protein>
    <submittedName>
        <fullName evidence="7">Threonine/homoserine/homoserine lactone efflux protein</fullName>
    </submittedName>
</protein>
<evidence type="ECO:0000256" key="4">
    <source>
        <dbReference type="ARBA" id="ARBA00022989"/>
    </source>
</evidence>
<accession>A0A1G9P3K8</accession>
<evidence type="ECO:0000256" key="5">
    <source>
        <dbReference type="ARBA" id="ARBA00023136"/>
    </source>
</evidence>
<dbReference type="InterPro" id="IPR001123">
    <property type="entry name" value="LeuE-type"/>
</dbReference>
<organism evidence="7 8">
    <name type="scientific">Nonomuraea jiangxiensis</name>
    <dbReference type="NCBI Taxonomy" id="633440"/>
    <lineage>
        <taxon>Bacteria</taxon>
        <taxon>Bacillati</taxon>
        <taxon>Actinomycetota</taxon>
        <taxon>Actinomycetes</taxon>
        <taxon>Streptosporangiales</taxon>
        <taxon>Streptosporangiaceae</taxon>
        <taxon>Nonomuraea</taxon>
    </lineage>
</organism>
<sequence>MRNAFSGGQRSGIWTAAGVALGQAVWTVAASLGVAGLVHASAPAFLTLKYAGAAYLCYLGLQSLRSAWRGGGAPHAPEVVQQRLTAGRSLRQGLINDLANPKMAAFFMSLLPQFAPAGGGAFAAMLGLGLLFCLLTFAWLALYSLAIGRARAWFARAGVRRTLDAVSGCLLIAFGARLAVTDR</sequence>
<evidence type="ECO:0000313" key="8">
    <source>
        <dbReference type="Proteomes" id="UP000199202"/>
    </source>
</evidence>
<comment type="subcellular location">
    <subcellularLocation>
        <location evidence="1">Cell membrane</location>
        <topology evidence="1">Multi-pass membrane protein</topology>
    </subcellularLocation>
</comment>
<evidence type="ECO:0000256" key="6">
    <source>
        <dbReference type="SAM" id="Phobius"/>
    </source>
</evidence>
<dbReference type="EMBL" id="FNDJ01000033">
    <property type="protein sequence ID" value="SDL93131.1"/>
    <property type="molecule type" value="Genomic_DNA"/>
</dbReference>
<gene>
    <name evidence="7" type="ORF">SAMN05421869_13317</name>
</gene>
<keyword evidence="3 6" id="KW-0812">Transmembrane</keyword>
<feature type="transmembrane region" description="Helical" evidence="6">
    <location>
        <begin position="12"/>
        <end position="38"/>
    </location>
</feature>
<keyword evidence="2" id="KW-1003">Cell membrane</keyword>
<keyword evidence="8" id="KW-1185">Reference proteome</keyword>
<evidence type="ECO:0000256" key="3">
    <source>
        <dbReference type="ARBA" id="ARBA00022692"/>
    </source>
</evidence>
<dbReference type="GO" id="GO:0005886">
    <property type="term" value="C:plasma membrane"/>
    <property type="evidence" value="ECO:0007669"/>
    <property type="project" value="UniProtKB-SubCell"/>
</dbReference>
<dbReference type="AlphaFoldDB" id="A0A1G9P3K8"/>
<dbReference type="PANTHER" id="PTHR30086">
    <property type="entry name" value="ARGININE EXPORTER PROTEIN ARGO"/>
    <property type="match status" value="1"/>
</dbReference>
<reference evidence="7 8" key="1">
    <citation type="submission" date="2016-10" db="EMBL/GenBank/DDBJ databases">
        <authorList>
            <person name="de Groot N.N."/>
        </authorList>
    </citation>
    <scope>NUCLEOTIDE SEQUENCE [LARGE SCALE GENOMIC DNA]</scope>
    <source>
        <strain evidence="7 8">CGMCC 4.6533</strain>
    </source>
</reference>
<proteinExistence type="predicted"/>
<evidence type="ECO:0000313" key="7">
    <source>
        <dbReference type="EMBL" id="SDL93131.1"/>
    </source>
</evidence>
<dbReference type="OrthoDB" id="5185770at2"/>
<dbReference type="PIRSF" id="PIRSF006324">
    <property type="entry name" value="LeuE"/>
    <property type="match status" value="1"/>
</dbReference>
<feature type="transmembrane region" description="Helical" evidence="6">
    <location>
        <begin position="121"/>
        <end position="142"/>
    </location>
</feature>